<dbReference type="Gene3D" id="1.20.144.10">
    <property type="entry name" value="Phosphatidic acid phosphatase type 2/haloperoxidase"/>
    <property type="match status" value="1"/>
</dbReference>
<keyword evidence="5" id="KW-1185">Reference proteome</keyword>
<evidence type="ECO:0000256" key="2">
    <source>
        <dbReference type="SAM" id="Phobius"/>
    </source>
</evidence>
<dbReference type="GO" id="GO:0008610">
    <property type="term" value="P:lipid biosynthetic process"/>
    <property type="evidence" value="ECO:0007669"/>
    <property type="project" value="TreeGrafter"/>
</dbReference>
<dbReference type="PANTHER" id="PTHR11247">
    <property type="entry name" value="PALMITOYL-PROTEIN THIOESTERASE/DOLICHYLDIPHOSPHATASE 1"/>
    <property type="match status" value="1"/>
</dbReference>
<dbReference type="GO" id="GO:0047874">
    <property type="term" value="F:dolichyldiphosphatase activity"/>
    <property type="evidence" value="ECO:0007669"/>
    <property type="project" value="TreeGrafter"/>
</dbReference>
<dbReference type="GO" id="GO:0005789">
    <property type="term" value="C:endoplasmic reticulum membrane"/>
    <property type="evidence" value="ECO:0007669"/>
    <property type="project" value="TreeGrafter"/>
</dbReference>
<dbReference type="EMBL" id="BAABME010004864">
    <property type="protein sequence ID" value="GAA0163828.1"/>
    <property type="molecule type" value="Genomic_DNA"/>
</dbReference>
<keyword evidence="1" id="KW-0378">Hydrolase</keyword>
<dbReference type="SUPFAM" id="SSF48317">
    <property type="entry name" value="Acid phosphatase/Vanadium-dependent haloperoxidase"/>
    <property type="match status" value="1"/>
</dbReference>
<dbReference type="Pfam" id="PF01569">
    <property type="entry name" value="PAP2"/>
    <property type="match status" value="1"/>
</dbReference>
<feature type="transmembrane region" description="Helical" evidence="2">
    <location>
        <begin position="209"/>
        <end position="227"/>
    </location>
</feature>
<reference evidence="4 5" key="1">
    <citation type="submission" date="2024-01" db="EMBL/GenBank/DDBJ databases">
        <title>The complete chloroplast genome sequence of Lithospermum erythrorhizon: insights into the phylogenetic relationship among Boraginaceae species and the maternal lineages of purple gromwells.</title>
        <authorList>
            <person name="Okada T."/>
            <person name="Watanabe K."/>
        </authorList>
    </citation>
    <scope>NUCLEOTIDE SEQUENCE [LARGE SCALE GENOMIC DNA]</scope>
</reference>
<evidence type="ECO:0000313" key="4">
    <source>
        <dbReference type="EMBL" id="GAA0163828.1"/>
    </source>
</evidence>
<dbReference type="Proteomes" id="UP001454036">
    <property type="component" value="Unassembled WGS sequence"/>
</dbReference>
<feature type="transmembrane region" description="Helical" evidence="2">
    <location>
        <begin position="180"/>
        <end position="197"/>
    </location>
</feature>
<name>A0AAV3QL03_LITER</name>
<evidence type="ECO:0000313" key="5">
    <source>
        <dbReference type="Proteomes" id="UP001454036"/>
    </source>
</evidence>
<accession>A0AAV3QL03</accession>
<dbReference type="AlphaFoldDB" id="A0AAV3QL03"/>
<dbReference type="InterPro" id="IPR036938">
    <property type="entry name" value="PAP2/HPO_sf"/>
</dbReference>
<proteinExistence type="predicted"/>
<dbReference type="GO" id="GO:0006487">
    <property type="term" value="P:protein N-linked glycosylation"/>
    <property type="evidence" value="ECO:0007669"/>
    <property type="project" value="TreeGrafter"/>
</dbReference>
<keyword evidence="2" id="KW-0472">Membrane</keyword>
<organism evidence="4 5">
    <name type="scientific">Lithospermum erythrorhizon</name>
    <name type="common">Purple gromwell</name>
    <name type="synonym">Lithospermum officinale var. erythrorhizon</name>
    <dbReference type="NCBI Taxonomy" id="34254"/>
    <lineage>
        <taxon>Eukaryota</taxon>
        <taxon>Viridiplantae</taxon>
        <taxon>Streptophyta</taxon>
        <taxon>Embryophyta</taxon>
        <taxon>Tracheophyta</taxon>
        <taxon>Spermatophyta</taxon>
        <taxon>Magnoliopsida</taxon>
        <taxon>eudicotyledons</taxon>
        <taxon>Gunneridae</taxon>
        <taxon>Pentapetalae</taxon>
        <taxon>asterids</taxon>
        <taxon>lamiids</taxon>
        <taxon>Boraginales</taxon>
        <taxon>Boraginaceae</taxon>
        <taxon>Boraginoideae</taxon>
        <taxon>Lithospermeae</taxon>
        <taxon>Lithospermum</taxon>
    </lineage>
</organism>
<keyword evidence="2" id="KW-0812">Transmembrane</keyword>
<keyword evidence="2" id="KW-1133">Transmembrane helix</keyword>
<feature type="transmembrane region" description="Helical" evidence="2">
    <location>
        <begin position="239"/>
        <end position="265"/>
    </location>
</feature>
<evidence type="ECO:0000259" key="3">
    <source>
        <dbReference type="Pfam" id="PF01569"/>
    </source>
</evidence>
<gene>
    <name evidence="4" type="ORF">LIER_19603</name>
</gene>
<dbReference type="PANTHER" id="PTHR11247:SF40">
    <property type="entry name" value="LIPID PHOSPHATE PHOSPHATASE EPSILON 1, CHLOROPLASTIC"/>
    <property type="match status" value="1"/>
</dbReference>
<evidence type="ECO:0000256" key="1">
    <source>
        <dbReference type="ARBA" id="ARBA00022801"/>
    </source>
</evidence>
<feature type="domain" description="Phosphatidic acid phosphatase type 2/haloperoxidase" evidence="3">
    <location>
        <begin position="117"/>
        <end position="227"/>
    </location>
</feature>
<comment type="caution">
    <text evidence="4">The sequence shown here is derived from an EMBL/GenBank/DDBJ whole genome shotgun (WGS) entry which is preliminary data.</text>
</comment>
<protein>
    <submittedName>
        <fullName evidence="4">Protein modifying enzyme</fullName>
    </submittedName>
</protein>
<sequence length="271" mass="30512">MLSPTSICISTRHPRPIITIINKLNRHNIKPHKCMNSRLDLCKKFVFSSGVIFIHKTKICGKIRNQLNDEMESLEQEGLIDKSTRGQEATLNSLSKWAVATLFGAIILWRHDPEALWAALGSILNAGLSVILKRILNQERPVSSSKSDPGMPSSHAQSIFFTSIFVIMSMVEYFELNELTASLSAVILAIGSYFSWLRVSQKLHTISQVTVGAILGSIFSFLWFWSWKAIVLDAFESSLSVRIIVLLSAAVMCLGFSIYVIQYWIMDEKER</sequence>
<dbReference type="InterPro" id="IPR000326">
    <property type="entry name" value="PAP2/HPO"/>
</dbReference>